<evidence type="ECO:0000256" key="1">
    <source>
        <dbReference type="ARBA" id="ARBA00003065"/>
    </source>
</evidence>
<dbReference type="RefSeq" id="WP_135060306.1">
    <property type="nucleotide sequence ID" value="NZ_CP038254.1"/>
</dbReference>
<dbReference type="Pfam" id="PF02565">
    <property type="entry name" value="RecO_C"/>
    <property type="match status" value="1"/>
</dbReference>
<comment type="function">
    <text evidence="1">Involved in DNA repair and RecF pathway recombination.</text>
</comment>
<dbReference type="PANTHER" id="PTHR33991">
    <property type="entry name" value="DNA REPAIR PROTEIN RECO"/>
    <property type="match status" value="1"/>
</dbReference>
<gene>
    <name evidence="9" type="ORF">E3983_06470</name>
</gene>
<dbReference type="InterPro" id="IPR003717">
    <property type="entry name" value="RecO"/>
</dbReference>
<organism evidence="9 10">
    <name type="scientific">Legionella israelensis</name>
    <dbReference type="NCBI Taxonomy" id="454"/>
    <lineage>
        <taxon>Bacteria</taxon>
        <taxon>Pseudomonadati</taxon>
        <taxon>Pseudomonadota</taxon>
        <taxon>Gammaproteobacteria</taxon>
        <taxon>Legionellales</taxon>
        <taxon>Legionellaceae</taxon>
        <taxon>Legionella</taxon>
    </lineage>
</organism>
<comment type="similarity">
    <text evidence="2">Belongs to the RecO family.</text>
</comment>
<dbReference type="Gene3D" id="2.40.50.140">
    <property type="entry name" value="Nucleic acid-binding proteins"/>
    <property type="match status" value="1"/>
</dbReference>
<evidence type="ECO:0000313" key="10">
    <source>
        <dbReference type="Proteomes" id="UP000295517"/>
    </source>
</evidence>
<evidence type="ECO:0000256" key="7">
    <source>
        <dbReference type="ARBA" id="ARBA00033409"/>
    </source>
</evidence>
<evidence type="ECO:0000256" key="5">
    <source>
        <dbReference type="ARBA" id="ARBA00023172"/>
    </source>
</evidence>
<dbReference type="AlphaFoldDB" id="A0AAX1EG25"/>
<evidence type="ECO:0000256" key="2">
    <source>
        <dbReference type="ARBA" id="ARBA00007452"/>
    </source>
</evidence>
<evidence type="ECO:0000313" key="9">
    <source>
        <dbReference type="EMBL" id="QBR84028.1"/>
    </source>
</evidence>
<reference evidence="9 10" key="1">
    <citation type="submission" date="2019-03" db="EMBL/GenBank/DDBJ databases">
        <title>Diverse conjugative elements silence natural transformation in Legionella species.</title>
        <authorList>
            <person name="Durieux I."/>
            <person name="Ginevra C."/>
            <person name="Attaiech L."/>
            <person name="Picq K."/>
            <person name="Juan P.A."/>
            <person name="Jarraud S."/>
            <person name="Charpentier X."/>
        </authorList>
    </citation>
    <scope>NUCLEOTIDE SEQUENCE [LARGE SCALE GENOMIC DNA]</scope>
    <source>
        <strain evidence="9 10">HL-0427-4011</strain>
    </source>
</reference>
<accession>A0AAX1EG25</accession>
<dbReference type="GO" id="GO:0043590">
    <property type="term" value="C:bacterial nucleoid"/>
    <property type="evidence" value="ECO:0007669"/>
    <property type="project" value="TreeGrafter"/>
</dbReference>
<keyword evidence="4" id="KW-0227">DNA damage</keyword>
<dbReference type="InterPro" id="IPR042242">
    <property type="entry name" value="RecO_C"/>
</dbReference>
<keyword evidence="5" id="KW-0233">DNA recombination</keyword>
<dbReference type="InterPro" id="IPR022572">
    <property type="entry name" value="DNA_rep/recomb_RecO_N"/>
</dbReference>
<protein>
    <recommendedName>
        <fullName evidence="3">DNA repair protein RecO</fullName>
    </recommendedName>
    <alternativeName>
        <fullName evidence="7">Recombination protein O</fullName>
    </alternativeName>
</protein>
<dbReference type="Pfam" id="PF11967">
    <property type="entry name" value="RecO_N"/>
    <property type="match status" value="1"/>
</dbReference>
<evidence type="ECO:0000256" key="4">
    <source>
        <dbReference type="ARBA" id="ARBA00022763"/>
    </source>
</evidence>
<evidence type="ECO:0000259" key="8">
    <source>
        <dbReference type="Pfam" id="PF11967"/>
    </source>
</evidence>
<dbReference type="GO" id="GO:0006302">
    <property type="term" value="P:double-strand break repair"/>
    <property type="evidence" value="ECO:0007669"/>
    <property type="project" value="TreeGrafter"/>
</dbReference>
<dbReference type="SUPFAM" id="SSF50249">
    <property type="entry name" value="Nucleic acid-binding proteins"/>
    <property type="match status" value="1"/>
</dbReference>
<dbReference type="EMBL" id="CP038254">
    <property type="protein sequence ID" value="QBR84028.1"/>
    <property type="molecule type" value="Genomic_DNA"/>
</dbReference>
<dbReference type="Gene3D" id="1.20.1440.120">
    <property type="entry name" value="Recombination protein O, C-terminal domain"/>
    <property type="match status" value="1"/>
</dbReference>
<feature type="domain" description="DNA replication/recombination mediator RecO N-terminal" evidence="8">
    <location>
        <begin position="4"/>
        <end position="68"/>
    </location>
</feature>
<dbReference type="PANTHER" id="PTHR33991:SF1">
    <property type="entry name" value="DNA REPAIR PROTEIN RECO"/>
    <property type="match status" value="1"/>
</dbReference>
<sequence length="224" mass="25380">MLNGWLLFKRASGDSSVQATFFTREQGMISCLCKGWRAAKKKSILQAFVPLWLSIDERREWYYARRIEFSGPILELQGQALFSGLYVNELLYHALKPLDPAIKLYDAYQQTLMSLTCIHQDKMALEAVLRRFECILLEACGYAVSFAEEAGTLKAIKPGSFYQYVAGEGFYPAAQGIDGSYLLALAENNLECAETLRIAKYIMRKAISHLFDGREIKSRALFQS</sequence>
<name>A0AAX1EG25_9GAMM</name>
<evidence type="ECO:0000256" key="6">
    <source>
        <dbReference type="ARBA" id="ARBA00023204"/>
    </source>
</evidence>
<dbReference type="GO" id="GO:0006310">
    <property type="term" value="P:DNA recombination"/>
    <property type="evidence" value="ECO:0007669"/>
    <property type="project" value="UniProtKB-KW"/>
</dbReference>
<dbReference type="Proteomes" id="UP000295517">
    <property type="component" value="Chromosome"/>
</dbReference>
<evidence type="ECO:0000256" key="3">
    <source>
        <dbReference type="ARBA" id="ARBA00021310"/>
    </source>
</evidence>
<proteinExistence type="inferred from homology"/>
<keyword evidence="6" id="KW-0234">DNA repair</keyword>
<dbReference type="InterPro" id="IPR012340">
    <property type="entry name" value="NA-bd_OB-fold"/>
</dbReference>